<feature type="transmembrane region" description="Helical" evidence="1">
    <location>
        <begin position="85"/>
        <end position="107"/>
    </location>
</feature>
<accession>A0ABV6JMZ4</accession>
<evidence type="ECO:0000313" key="3">
    <source>
        <dbReference type="Proteomes" id="UP001589865"/>
    </source>
</evidence>
<gene>
    <name evidence="2" type="ORF">ACFFGY_02390</name>
</gene>
<feature type="transmembrane region" description="Helical" evidence="1">
    <location>
        <begin position="263"/>
        <end position="285"/>
    </location>
</feature>
<dbReference type="Proteomes" id="UP001589865">
    <property type="component" value="Unassembled WGS sequence"/>
</dbReference>
<sequence length="355" mass="37282">MISWGRHGRTAATFGTGIVGGLIFHVLQLPLAWMLGPLVSVAAAGLLGMRTSVPKPSRQYGQAIAGVAVGLYFTPGLVAELLPNLPAIALVSLLSILFSGVVSWAIARLTGIDGTTSFFASLPGGVAEMSVLAERYGGDTAIVALTQSLRIVIVVLSIPPLVFYLGRPGTLDWVAASMPLNIPAMIAMFAVAAFLAWLLGLRRIPNNWLLGGILVGACTAYFRLPLSSIPTPVSDLSQLLIGTALGARFTAETVHKLRRFIPASIASTVVILLFNALLSLILTVFMSDSLETLVLANAPGGVAETSLTAKALHLGVATVTSFHLVRILFIVLLSAPLYETAVRIGLLGRVRQVDA</sequence>
<feature type="transmembrane region" description="Helical" evidence="1">
    <location>
        <begin position="60"/>
        <end position="79"/>
    </location>
</feature>
<keyword evidence="1" id="KW-0472">Membrane</keyword>
<dbReference type="Pfam" id="PF05145">
    <property type="entry name" value="AbrB"/>
    <property type="match status" value="1"/>
</dbReference>
<dbReference type="PANTHER" id="PTHR38457">
    <property type="entry name" value="REGULATOR ABRB-RELATED"/>
    <property type="match status" value="1"/>
</dbReference>
<evidence type="ECO:0000256" key="1">
    <source>
        <dbReference type="SAM" id="Phobius"/>
    </source>
</evidence>
<dbReference type="PIRSF" id="PIRSF038991">
    <property type="entry name" value="Protein_AbrB"/>
    <property type="match status" value="1"/>
</dbReference>
<evidence type="ECO:0000313" key="2">
    <source>
        <dbReference type="EMBL" id="MFC0407081.1"/>
    </source>
</evidence>
<dbReference type="RefSeq" id="WP_377042773.1">
    <property type="nucleotide sequence ID" value="NZ_JBHLUN010000002.1"/>
</dbReference>
<proteinExistence type="predicted"/>
<keyword evidence="1" id="KW-1133">Transmembrane helix</keyword>
<keyword evidence="3" id="KW-1185">Reference proteome</keyword>
<dbReference type="InterPro" id="IPR017516">
    <property type="entry name" value="AbrB_dup"/>
</dbReference>
<organism evidence="2 3">
    <name type="scientific">Roseomonas elaeocarpi</name>
    <dbReference type="NCBI Taxonomy" id="907779"/>
    <lineage>
        <taxon>Bacteria</taxon>
        <taxon>Pseudomonadati</taxon>
        <taxon>Pseudomonadota</taxon>
        <taxon>Alphaproteobacteria</taxon>
        <taxon>Acetobacterales</taxon>
        <taxon>Roseomonadaceae</taxon>
        <taxon>Roseomonas</taxon>
    </lineage>
</organism>
<keyword evidence="1" id="KW-0812">Transmembrane</keyword>
<name>A0ABV6JMZ4_9PROT</name>
<dbReference type="NCBIfam" id="TIGR03082">
    <property type="entry name" value="Gneg_AbrB_dup"/>
    <property type="match status" value="2"/>
</dbReference>
<dbReference type="PANTHER" id="PTHR38457:SF1">
    <property type="entry name" value="REGULATOR ABRB-RELATED"/>
    <property type="match status" value="1"/>
</dbReference>
<comment type="caution">
    <text evidence="2">The sequence shown here is derived from an EMBL/GenBank/DDBJ whole genome shotgun (WGS) entry which is preliminary data.</text>
</comment>
<protein>
    <submittedName>
        <fullName evidence="2">AbrB family transcriptional regulator</fullName>
    </submittedName>
</protein>
<feature type="transmembrane region" description="Helical" evidence="1">
    <location>
        <begin position="31"/>
        <end position="48"/>
    </location>
</feature>
<dbReference type="EMBL" id="JBHLUN010000002">
    <property type="protein sequence ID" value="MFC0407081.1"/>
    <property type="molecule type" value="Genomic_DNA"/>
</dbReference>
<feature type="transmembrane region" description="Helical" evidence="1">
    <location>
        <begin position="142"/>
        <end position="162"/>
    </location>
</feature>
<feature type="transmembrane region" description="Helical" evidence="1">
    <location>
        <begin position="182"/>
        <end position="201"/>
    </location>
</feature>
<dbReference type="InterPro" id="IPR007820">
    <property type="entry name" value="AbrB_fam"/>
</dbReference>
<reference evidence="2 3" key="1">
    <citation type="submission" date="2024-09" db="EMBL/GenBank/DDBJ databases">
        <authorList>
            <person name="Sun Q."/>
            <person name="Mori K."/>
        </authorList>
    </citation>
    <scope>NUCLEOTIDE SEQUENCE [LARGE SCALE GENOMIC DNA]</scope>
    <source>
        <strain evidence="2 3">TBRC 5777</strain>
    </source>
</reference>